<feature type="domain" description="Calponin-homology (CH)" evidence="9">
    <location>
        <begin position="171"/>
        <end position="277"/>
    </location>
</feature>
<feature type="coiled-coil region" evidence="7">
    <location>
        <begin position="4798"/>
        <end position="4863"/>
    </location>
</feature>
<feature type="coiled-coil region" evidence="7">
    <location>
        <begin position="1400"/>
        <end position="1434"/>
    </location>
</feature>
<dbReference type="InterPro" id="IPR018159">
    <property type="entry name" value="Spectrin/alpha-actinin"/>
</dbReference>
<dbReference type="InterPro" id="IPR057057">
    <property type="entry name" value="Spectrin_SYNE1"/>
</dbReference>
<evidence type="ECO:0000313" key="10">
    <source>
        <dbReference type="EMBL" id="CAF3172305.1"/>
    </source>
</evidence>
<feature type="coiled-coil region" evidence="7">
    <location>
        <begin position="1510"/>
        <end position="1537"/>
    </location>
</feature>
<evidence type="ECO:0000256" key="4">
    <source>
        <dbReference type="ARBA" id="ARBA00022989"/>
    </source>
</evidence>
<dbReference type="SUPFAM" id="SSF46966">
    <property type="entry name" value="Spectrin repeat"/>
    <property type="match status" value="14"/>
</dbReference>
<feature type="coiled-coil region" evidence="7">
    <location>
        <begin position="2019"/>
        <end position="2090"/>
    </location>
</feature>
<comment type="subcellular location">
    <subcellularLocation>
        <location evidence="1">Membrane</location>
    </subcellularLocation>
</comment>
<sequence>MASPTRIVPSPTASRIATIIPNTTVISPRSVSTRSQLEESISTLQNEQERVQKKTFTKWVNIYLSLHEPAYYINDLFEDFQDGTKLVALLEVLSGQTLPIERGKKRAHCLSNVDNALKYLESRKIKLVNIRPIDIVDGKPMMILGLIWMLILCYQIEDSSMFDENSKDNRSKAKEALLGWVRKKTSGQIDGLDVRDFTSSWRDGLAFNALIHAIRPDLVDLRRVTRMDIRERLENAFTVAEQQLGVPRLIDAEDVDVNKPDEKSIMTYVAQFSRRFPDLPFGSVNKEHGEFLRWIADIRQRLAIVVDAPIQDIIAEYKEYVKLLKQFIEKQKQWKVFERKESKSPHFPGEKLKELRDAFDDITIRMNRWRCKLDSSLPGELGRIADWINTAEQVLARPLGFDRLKSSPEENIQRFNQLNQEHAAIFNNKESILHSFQCHKRDASVINKQISLEHLTNLNERLDIIMNASEERGRFLDFEELHWKVQKFFEQLEYFIMELNKKQGDSHHTERLYDEFKRKIYEEKLPNCIESLLPELTRRSQSYTQLGKKGCAFFVYDHVAREFHIYCENIRKTLKSFNVDLKAKEHMLQETISGWKVYHNLYASLENWLNEGEHVLRRSSEEKLEFFSNVEHWAQIHDELRLAIERLLSVCDDENSVVLHNKLLFINRRWKEVIESVHQFKHDESIKKKRDEFYAGRAKLLDTLDRIEREMQDYLPCTMKTLKEQENRLYDAQAELDVFNQTVQVLSKLSQTIARESGEANATAEMNSLLQICFDKLQHVQEYLPLTLKRNKIMLGHLQKFDDGIQKCQQWLNEAKQLFSRYSIQVPVKRIEDFLEQHRNFFADMSYYQSLIESKSKLIGTMKKSNENFIPLNFLPVDEQYKQLADTFEQICHQTSYWEKEFTLHSQLWKGFHQRLKRLEEWIDQAQEIVNEKHEDSAYLIQKHKNFFQMVDDEILHGFIKSGQELLHIRDQTEQKDIQFLMDSLESKWNTIICFAPIRLLRLQYERVECIVVKELKQAEDELNDELRLLERQLDTVDILRRHNEHFQLNNFHPTIETHLRNLHSYANDIRSKDKDTTHENEQIDQRTAKLNDYWARMQAKIDNVRRKLQTIPKKWQEFEEKFHLVETWMATMERSMSDTMNTEVSFDQYKLIVNKFKNDVQQIDTIAYDVKTLSTLLDELIEERATSEPARYRQRLDALITRYKQLLSAIDETSQRCTIIIPAKMIHENSLQLNASLINISNAPINFRDLSDVRTTVQGQIRVCDVLDGFSHQVNELVTRGNELMRQPMVPKYVQQDVQGVQKLYNEKVQSARDYLEKLKRLLEFWERFDANTRRYQQQTERLNTELAQLRGNLHTITSFQHEIENCKYLRSSYVDLKLILDENAQYLQSMTSNNLLPYEILQKLKIEYDNMIEELNEKLRLIDEILQDLIADNTRWIRFNDESKRLDTLFREIGSMFDAKMFGERPLEEKQQILERLRSELGEHLHSLSILYSDGSNLESLRTRPKDLQNALSRLAQLRALAEAASGKVNREEEQVAECRTHVQTTHRYIQQFQPWVDSAEYYLTKRLDQSGALNLTEAKQLHDKHKEFLEERRRMALIHTNLVEEERNVADQYELKALIKSLSLRWLEVVRKSDELTPRYDKQYSSWLLFESELNSFRDQILEELERRVNSMVTIDVNKLIDLARINALLNELRALDENIHNHTSNYNRFNKQLSDLRQYTSTEGQRILHEEQMSVETRWNQINRLTSDKLRETERLYESRKSFHNRFEVFERTAREIVEQIEGSGQIQTSTWNQTFLRLQQTQKQLETIQPLISTIGKELINFELSGLSKADSQTIQNAFDAHRQRINTIEIILQKRLNLLQRYEEHINCSMEIRKKLQKINEEIQQRQQMKLTDIDLMRTEFDRYTNDLRSIQSESSLLDRLMEESNTTLTDSTTNRNIFFLVEYRTIQNLVDSIDNKLFQRRVQAQELERLLDDFGQAHTNLLHRINALSTNLRTARLIGYSTRDIEDIMSIVKTLNREIQNEGTNLNLLRTKYKTFSSDLSSQERQQAEIAMTKIQVELEQVKEQAEKRYERLNTLIQQRQELDQTYDRFMIWYKDKQRLIPTDTTIPLKTIEVERLLKKYTDALNETKSQRITLENILKLNESVKQGYYYEDKIEYNLHTHELAYKLNHLEEALNDRLRQLNVANEQRLEIDRIMTKLNESIKTTEQQIKDPFANDLQQPTNVLKDKSKTMQSLLQATRERINEFEELTRIHNLVASTLNDSERITLNEKYTLLKEKYSRLLDSLTQRIASLDEAIRERTEFEQENDQFQIFYQKLQNEFAKEKQQKLTDMNYPSNERRLEQYKKLLKHLDETMNHFKELTRIQRLLTNKGHRIDFRSAGELNANLKTLEGQIHNEIERIERALQTENEFYNIDRELDSYLHISAEQLKSSQHHQDKDAAFQTIANRLQQSEHELNKSIQLSERLVNDLPRSKYEQLKRTIENRHERLQALKKTCEKARGEHEHMIKTQNKLNEDLITIIDWFRKVIQDLNQPFELNLSLNNVADLQDSVNQLDASVDQRLIRIDQALHDEPNLVNSNDVEIRQRLKLLEELKHQVKALLNKQRIILNDIHQGITHYIKLTTDVKAVICDADFKLAPFFDGYDRKRLDEHEKELNFLETLCAEQKHRLIEAHKVAETFRLHLRANAREICDSQLKNFEQTIEDLEIRIRQRRKEVEEIRQKSDRFNSSMVDIQSSTNRLLDLIEKSPDHAENLLTDMDSTFTALQYLGRDLKKSLDVSSSTEIDRELKDIANSVETVRDSLDRARRNQEENESVRDRIERTLNNIKSFLNRKRQEIRQVIDTGYTNVDVVRRTVEMKNFMRDLELENAHISEIKECLSVLLEKKCDPKIITVLENQHQEVSNDLQSLQNEIVNILENFDRQVQEQERLRQNARIILSIIQRTKIQLIELYPTVTDEANRKLEIIDEDLSKNFQLFDQSLDDYKNTYGNISDDLEKIIIRVYEEIDDIKLRINEKKAQLNDLNLLRDEYESSIENITKVLLVIEAKTQKTNIALNLDALKDLTVEMQAHRPSIDRVQLLSSTLISHLIDSHEREHIRRRLNEIVRQWTEIEQILINEEEDIVEMNHILLEYRNSYALCEHWLKQAKELIYELTNAKTIETLNQLMPKARTVLTEYQSNLQHLDRLKNKLIRIVQTSQMPEATLKLNELDRLLADLIVHHEKLDQCLNLSYKVHFQLSEFSKQQVFYEQWINNIQRTVETVFEEKLTIDEKLQCLNDIKFELDKRKQILNNSTNDYPEIDQLIIKSIQKLVEQIEKIKATINQKQEEYEQQNRQHKDFRDGIEMLFEWIKQSYSYESLNDKRDLESLERELKKINDKQQHIIDKSKEIDALARAINNSKLPNDTLQKLRQEIDHLVERFTESNNELETRSIFIKKTMRDVDEHQRKQRRYQESLDKLSSLVEHDLQIPGRSVEDALSSLGEHVLKTEEYERRKRQYEREWHLYIEEIYLLQEKLNKLKERKGNFYDSLEEQLSFIRNQLQELNRYQDELTNLKKHGQNICLDNGNIIALPSEIHQLQSIINLLKQQFDQRREVLIENQRNRDMYLNECKLYEHSYNLSMERLSRSITFPSTVDEFNHQLNEHKLSNEQIDEKRRRLNFLFDKLDRETRSRYSKQYYDLEKRSNDLQDKMIQQTIRLEYFLRTWKEYQLRFRDIYQQLRYIEEQLPSNKHLVLFQQIQTTFLLYKDLKQRLILIEPELLHLNDEIQTFSRQLNIISLQIDIQNVNENFIRVSTDIKEKFQCHKTATVVANDIRRNLSILEDTLGQCSIESQAQYDGDIAQLKIQLEKMMDVEKRLENIADVYSNTATFIKRLKTFNLYELQSIESNLESFHHKWTSLKADILRNENILHQNITSRLPSRQASKEMSVFIDTIKRLLDDDHGAPINNKETLQKLIKRYRDMRVDVLNHQRTIDFLNESLQQEANVDLTSIDHMENIKKLNIDWIRIKSLISARIETLEQLNEQFNEFDQTVRTLSDWVQEQTSDLEFMRARSLEAGVKDNIRRCNEIEFQLASKQQVLTSLKSFSGRMISNASTFRIIDQDGTLQNLRHMLDQLFPSIEQLKLKSKSILTDWQEYNRVLLQMDKILLEAEVEIDRIEISAMNVETYEMSTRKAQEYLQSMESHRHDFDQIIVHDRHLSGQCDGQTSSKINEITARIEQRWIKVQHRLHEIIKPSREVVDNWRQFNTLYVHLLDRLGELEGRWYTIQQEKFTADIDSLFEKAKDFQQRLEQLDLEVLKLHEYTKKLTHPLPPIAAKKIDTQYSVIKNQHAELENLQKKLLIDCNELKYHEKVYLDYFHELNQIIHQVQTTLKTQKLTDEYETVNLKQVQELDTLLESKRILIERLNSNEFNLYIKRKKNFQELLIEYSNCIDSVKKRLKQIELNEYNKLNFEKRCQKWNAYIQAIEQNLSVVQENIHTNYHGLVEIDKNLSTTIDDFSQRQQELVNLINEGKDVIENKHIFIKLEQRWKNIMNTMLNKQKEIKELIKLWLAYQNYIESYHRLLKDKCDAEQKELQAATINIINQMKQGSLKTNVDNDELRSLLEKIYDINRTLIRNSDAKAQVILEKELNDLQKSIHQVDSTIKQKRETLYTLLLRYNELDRILDELSTIVKSIRSLQQQSTEDFDQFLIQCQNKNRELTQHRTELQRARQAITEISPELHPEDSRQLIQKLNLLEIQWTDAERSLATLIDTLAKRRTEYQDFENKFLRFVQWYEHFLNNEISQRLDGLTIESTLEILKNEIKNIVTERRKYANELLIQGRLLQSQTHDPAQLQMLRQKVEQLEQMIETVEQQIGKRIKKAENTSKMFHDFEQGFENLCSWMDTIEINLQRASAIQSSNDFHAHQQPISAIEMDIESHSTTLNSLLALGHNLLSETEMSPRSLESLSRTVKTLEQRWGLLKELIMKRKSESDSIHVTWRNLDESISRASKMISDHERFLAEVKRTSGEGLQGIRNEYKSLESVKKTLVDDDKQIQQINKNYSDILHRYSISDSSDDMRIRIKDLNNRWEILNGTFSETIKNLKYMLSVHGDFQLTHDSLVLWLTDLDVLLTNLEHLSEASTNEKIRQLDDMDREIHEKQTKIEYVQTCANYLLSKTVDARGLTINMNQLTKFCQQLRALTKRIIKLKKNLMNVTDHNVDYTSSARSSPLRFASSPTRKRVASPSPPRSRSPNRYLRSRDRFIRPMDKIDLGDNRQHADKLLADFEDILLQINADFHSKEENLHTPTPTGVQIENLPTDFTYNRILTSIRRKIDTLNQFIHQIKQELGAYVIQDFNNDPMVVDIMNKWSHIQSLTNEKDDQLNQNRQRWKLFKRQLENLELLSEQFTSSEHSLSRSMHSKADVKERLDEIEVLLRSTIELSHEFNDNSNIWILFEHRLQLIKDKFQYSHTRSSSPTRESKINSDTKNELLEINSQVDHLETLAHSLEPIDNNEMNQNINRTKLHHFIRIHNDLEILNERLININKNSLSIVSSDQMRQINDMKLIFDRLNSIKRIVKLHLDQLEKLLARNELNLSQMRSSNNNFQRLYQ</sequence>
<dbReference type="PANTHER" id="PTHR47535:SF1">
    <property type="entry name" value="NESPRIN-1"/>
    <property type="match status" value="1"/>
</dbReference>
<dbReference type="Pfam" id="PF00435">
    <property type="entry name" value="Spectrin"/>
    <property type="match status" value="1"/>
</dbReference>
<dbReference type="GO" id="GO:0034993">
    <property type="term" value="C:meiotic nuclear membrane microtubule tethering complex"/>
    <property type="evidence" value="ECO:0007669"/>
    <property type="project" value="TreeGrafter"/>
</dbReference>
<accession>A0A817PJZ2</accession>
<keyword evidence="3" id="KW-0677">Repeat</keyword>
<dbReference type="InterPro" id="IPR001715">
    <property type="entry name" value="CH_dom"/>
</dbReference>
<evidence type="ECO:0000256" key="6">
    <source>
        <dbReference type="ARBA" id="ARBA00023203"/>
    </source>
</evidence>
<keyword evidence="2" id="KW-0812">Transmembrane</keyword>
<feature type="coiled-coil region" evidence="7">
    <location>
        <begin position="2655"/>
        <end position="2729"/>
    </location>
</feature>
<evidence type="ECO:0000313" key="11">
    <source>
        <dbReference type="Proteomes" id="UP000663825"/>
    </source>
</evidence>
<feature type="domain" description="Calponin-homology (CH)" evidence="9">
    <location>
        <begin position="50"/>
        <end position="155"/>
    </location>
</feature>
<feature type="coiled-coil region" evidence="7">
    <location>
        <begin position="3531"/>
        <end position="3561"/>
    </location>
</feature>
<dbReference type="InterPro" id="IPR052403">
    <property type="entry name" value="LINC-complex_assoc"/>
</dbReference>
<feature type="coiled-coil region" evidence="7">
    <location>
        <begin position="2479"/>
        <end position="2509"/>
    </location>
</feature>
<dbReference type="OrthoDB" id="18740at2759"/>
<dbReference type="SMART" id="SM00150">
    <property type="entry name" value="SPEC"/>
    <property type="match status" value="10"/>
</dbReference>
<feature type="coiled-coil region" evidence="7">
    <location>
        <begin position="2590"/>
        <end position="2617"/>
    </location>
</feature>
<dbReference type="InterPro" id="IPR001589">
    <property type="entry name" value="Actinin_actin-bd_CS"/>
</dbReference>
<dbReference type="InterPro" id="IPR036872">
    <property type="entry name" value="CH_dom_sf"/>
</dbReference>
<keyword evidence="5" id="KW-0472">Membrane</keyword>
<evidence type="ECO:0000256" key="5">
    <source>
        <dbReference type="ARBA" id="ARBA00023136"/>
    </source>
</evidence>
<feature type="coiled-coil region" evidence="7">
    <location>
        <begin position="3012"/>
        <end position="3039"/>
    </location>
</feature>
<dbReference type="InterPro" id="IPR002017">
    <property type="entry name" value="Spectrin_repeat"/>
</dbReference>
<feature type="region of interest" description="Disordered" evidence="8">
    <location>
        <begin position="5207"/>
        <end position="5236"/>
    </location>
</feature>
<dbReference type="GO" id="GO:0005737">
    <property type="term" value="C:cytoplasm"/>
    <property type="evidence" value="ECO:0007669"/>
    <property type="project" value="TreeGrafter"/>
</dbReference>
<keyword evidence="6" id="KW-0009">Actin-binding</keyword>
<dbReference type="SUPFAM" id="SSF47576">
    <property type="entry name" value="Calponin-homology domain, CH-domain"/>
    <property type="match status" value="1"/>
</dbReference>
<keyword evidence="4" id="KW-1133">Transmembrane helix</keyword>
<dbReference type="SMART" id="SM00033">
    <property type="entry name" value="CH"/>
    <property type="match status" value="2"/>
</dbReference>
<proteinExistence type="predicted"/>
<feature type="coiled-coil region" evidence="7">
    <location>
        <begin position="3313"/>
        <end position="3505"/>
    </location>
</feature>
<keyword evidence="7" id="KW-0175">Coiled coil</keyword>
<feature type="coiled-coil region" evidence="7">
    <location>
        <begin position="2898"/>
        <end position="2943"/>
    </location>
</feature>
<feature type="coiled-coil region" evidence="7">
    <location>
        <begin position="1875"/>
        <end position="1920"/>
    </location>
</feature>
<evidence type="ECO:0000256" key="7">
    <source>
        <dbReference type="SAM" id="Coils"/>
    </source>
</evidence>
<comment type="caution">
    <text evidence="10">The sequence shown here is derived from an EMBL/GenBank/DDBJ whole genome shotgun (WGS) entry which is preliminary data.</text>
</comment>
<feature type="coiled-coil region" evidence="7">
    <location>
        <begin position="2795"/>
        <end position="2839"/>
    </location>
</feature>
<protein>
    <recommendedName>
        <fullName evidence="9">Calponin-homology (CH) domain-containing protein</fullName>
    </recommendedName>
</protein>
<feature type="coiled-coil region" evidence="7">
    <location>
        <begin position="1013"/>
        <end position="1040"/>
    </location>
</feature>
<reference evidence="10" key="1">
    <citation type="submission" date="2021-02" db="EMBL/GenBank/DDBJ databases">
        <authorList>
            <person name="Nowell W R."/>
        </authorList>
    </citation>
    <scope>NUCLEOTIDE SEQUENCE</scope>
</reference>
<evidence type="ECO:0000259" key="9">
    <source>
        <dbReference type="PROSITE" id="PS50021"/>
    </source>
</evidence>
<feature type="coiled-coil region" evidence="7">
    <location>
        <begin position="2283"/>
        <end position="2414"/>
    </location>
</feature>
<dbReference type="PROSITE" id="PS50021">
    <property type="entry name" value="CH"/>
    <property type="match status" value="2"/>
</dbReference>
<dbReference type="GO" id="GO:0005640">
    <property type="term" value="C:nuclear outer membrane"/>
    <property type="evidence" value="ECO:0007669"/>
    <property type="project" value="TreeGrafter"/>
</dbReference>
<dbReference type="Gene3D" id="1.10.418.10">
    <property type="entry name" value="Calponin-like domain"/>
    <property type="match status" value="2"/>
</dbReference>
<feature type="coiled-coil region" evidence="7">
    <location>
        <begin position="1689"/>
        <end position="1716"/>
    </location>
</feature>
<dbReference type="PANTHER" id="PTHR47535">
    <property type="entry name" value="MUSCLE-SPECIFIC PROTEIN 300 KDA, ISOFORM G"/>
    <property type="match status" value="1"/>
</dbReference>
<evidence type="ECO:0000256" key="3">
    <source>
        <dbReference type="ARBA" id="ARBA00022737"/>
    </source>
</evidence>
<gene>
    <name evidence="10" type="ORF">TIS948_LOCUS10880</name>
</gene>
<dbReference type="Gene3D" id="1.20.58.60">
    <property type="match status" value="11"/>
</dbReference>
<dbReference type="PROSITE" id="PS00020">
    <property type="entry name" value="ACTININ_2"/>
    <property type="match status" value="1"/>
</dbReference>
<dbReference type="EMBL" id="CAJNXB010001512">
    <property type="protein sequence ID" value="CAF3172305.1"/>
    <property type="molecule type" value="Genomic_DNA"/>
</dbReference>
<dbReference type="PROSITE" id="PS00019">
    <property type="entry name" value="ACTININ_1"/>
    <property type="match status" value="1"/>
</dbReference>
<organism evidence="10 11">
    <name type="scientific">Rotaria socialis</name>
    <dbReference type="NCBI Taxonomy" id="392032"/>
    <lineage>
        <taxon>Eukaryota</taxon>
        <taxon>Metazoa</taxon>
        <taxon>Spiralia</taxon>
        <taxon>Gnathifera</taxon>
        <taxon>Rotifera</taxon>
        <taxon>Eurotatoria</taxon>
        <taxon>Bdelloidea</taxon>
        <taxon>Philodinida</taxon>
        <taxon>Philodinidae</taxon>
        <taxon>Rotaria</taxon>
    </lineage>
</organism>
<name>A0A817PJZ2_9BILA</name>
<dbReference type="GO" id="GO:0051015">
    <property type="term" value="F:actin filament binding"/>
    <property type="evidence" value="ECO:0007669"/>
    <property type="project" value="TreeGrafter"/>
</dbReference>
<dbReference type="Pfam" id="PF25034">
    <property type="entry name" value="Spectrin_SYNE1"/>
    <property type="match status" value="1"/>
</dbReference>
<evidence type="ECO:0000256" key="2">
    <source>
        <dbReference type="ARBA" id="ARBA00022692"/>
    </source>
</evidence>
<dbReference type="Pfam" id="PF00307">
    <property type="entry name" value="CH"/>
    <property type="match status" value="2"/>
</dbReference>
<evidence type="ECO:0000256" key="1">
    <source>
        <dbReference type="ARBA" id="ARBA00004370"/>
    </source>
</evidence>
<dbReference type="GO" id="GO:0007097">
    <property type="term" value="P:nuclear migration"/>
    <property type="evidence" value="ECO:0007669"/>
    <property type="project" value="TreeGrafter"/>
</dbReference>
<dbReference type="FunFam" id="1.10.418.10:FF:000033">
    <property type="entry name" value="nesprin-1 isoform X1"/>
    <property type="match status" value="1"/>
</dbReference>
<dbReference type="Proteomes" id="UP000663825">
    <property type="component" value="Unassembled WGS sequence"/>
</dbReference>
<evidence type="ECO:0000256" key="8">
    <source>
        <dbReference type="SAM" id="MobiDB-lite"/>
    </source>
</evidence>